<feature type="binding site" evidence="7">
    <location>
        <position position="122"/>
    </location>
    <ligand>
        <name>FMN</name>
        <dbReference type="ChEBI" id="CHEBI:58210"/>
    </ligand>
</feature>
<keyword evidence="10" id="KW-1185">Reference proteome</keyword>
<gene>
    <name evidence="7" type="primary">ubiX</name>
    <name evidence="9" type="ORF">E4K67_10510</name>
</gene>
<name>A0A4Z0R742_9FIRM</name>
<comment type="caution">
    <text evidence="9">The sequence shown here is derived from an EMBL/GenBank/DDBJ whole genome shotgun (WGS) entry which is preliminary data.</text>
</comment>
<evidence type="ECO:0000256" key="4">
    <source>
        <dbReference type="ARBA" id="ARBA00022679"/>
    </source>
</evidence>
<keyword evidence="1 7" id="KW-0637">Prenyltransferase</keyword>
<keyword evidence="2 7" id="KW-0285">Flavoprotein</keyword>
<dbReference type="GO" id="GO:0106141">
    <property type="term" value="F:flavin prenyltransferase activity"/>
    <property type="evidence" value="ECO:0007669"/>
    <property type="project" value="UniProtKB-EC"/>
</dbReference>
<feature type="binding site" evidence="7">
    <location>
        <begin position="9"/>
        <end position="11"/>
    </location>
    <ligand>
        <name>FMN</name>
        <dbReference type="ChEBI" id="CHEBI:58210"/>
    </ligand>
</feature>
<dbReference type="NCBIfam" id="NF004685">
    <property type="entry name" value="PRK06029.1"/>
    <property type="match status" value="1"/>
</dbReference>
<keyword evidence="3 7" id="KW-0288">FMN</keyword>
<evidence type="ECO:0000313" key="9">
    <source>
        <dbReference type="EMBL" id="TGE38374.1"/>
    </source>
</evidence>
<proteinExistence type="inferred from homology"/>
<comment type="catalytic activity">
    <reaction evidence="5 7">
        <text>dimethylallyl phosphate + FMNH2 = prenylated FMNH2 + phosphate</text>
        <dbReference type="Rhea" id="RHEA:37743"/>
        <dbReference type="ChEBI" id="CHEBI:43474"/>
        <dbReference type="ChEBI" id="CHEBI:57618"/>
        <dbReference type="ChEBI" id="CHEBI:87467"/>
        <dbReference type="ChEBI" id="CHEBI:88052"/>
        <dbReference type="EC" id="2.5.1.129"/>
    </reaction>
</comment>
<dbReference type="OrthoDB" id="9781577at2"/>
<reference evidence="9 10" key="1">
    <citation type="submission" date="2019-03" db="EMBL/GenBank/DDBJ databases">
        <title>Draft Genome Sequence of Desulfosporosinus fructosivorans Strain 63.6F, Isolated from Marine Sediment in the Baltic Sea.</title>
        <authorList>
            <person name="Hausmann B."/>
            <person name="Vandieken V."/>
            <person name="Pjevac P."/>
            <person name="Schreck K."/>
            <person name="Herbold C.W."/>
            <person name="Loy A."/>
        </authorList>
    </citation>
    <scope>NUCLEOTIDE SEQUENCE [LARGE SCALE GENOMIC DNA]</scope>
    <source>
        <strain evidence="9 10">63.6F</strain>
    </source>
</reference>
<dbReference type="PANTHER" id="PTHR43374:SF1">
    <property type="entry name" value="FLAVIN PRENYLTRANSFERASE PAD1, MITOCHONDRIAL"/>
    <property type="match status" value="1"/>
</dbReference>
<evidence type="ECO:0000256" key="1">
    <source>
        <dbReference type="ARBA" id="ARBA00022602"/>
    </source>
</evidence>
<evidence type="ECO:0000256" key="5">
    <source>
        <dbReference type="ARBA" id="ARBA00050612"/>
    </source>
</evidence>
<comment type="function">
    <text evidence="7">Flavin prenyltransferase that catalyzes the synthesis of the prenylated FMN cofactor (prenyl-FMN) for 4-hydroxy-3-polyprenylbenzoic acid decarboxylase UbiD. The prenyltransferase is metal-independent and links a dimethylallyl moiety from dimethylallyl monophosphate (DMAP) to the flavin N5 and C6 atoms of FMN.</text>
</comment>
<dbReference type="InterPro" id="IPR036551">
    <property type="entry name" value="Flavin_trans-like"/>
</dbReference>
<dbReference type="SUPFAM" id="SSF52507">
    <property type="entry name" value="Homo-oligomeric flavin-containing Cys decarboxylases, HFCD"/>
    <property type="match status" value="1"/>
</dbReference>
<dbReference type="PANTHER" id="PTHR43374">
    <property type="entry name" value="FLAVIN PRENYLTRANSFERASE"/>
    <property type="match status" value="1"/>
</dbReference>
<dbReference type="FunFam" id="3.40.50.1950:FF:000001">
    <property type="entry name" value="Flavin prenyltransferase UbiX"/>
    <property type="match status" value="1"/>
</dbReference>
<dbReference type="HAMAP" id="MF_01984">
    <property type="entry name" value="ubiX_pad"/>
    <property type="match status" value="1"/>
</dbReference>
<comment type="caution">
    <text evidence="7">Lacks conserved residue(s) required for the propagation of feature annotation.</text>
</comment>
<organism evidence="9 10">
    <name type="scientific">Desulfosporosinus fructosivorans</name>
    <dbReference type="NCBI Taxonomy" id="2018669"/>
    <lineage>
        <taxon>Bacteria</taxon>
        <taxon>Bacillati</taxon>
        <taxon>Bacillota</taxon>
        <taxon>Clostridia</taxon>
        <taxon>Eubacteriales</taxon>
        <taxon>Desulfitobacteriaceae</taxon>
        <taxon>Desulfosporosinus</taxon>
    </lineage>
</organism>
<dbReference type="RefSeq" id="WP_135546363.1">
    <property type="nucleotide sequence ID" value="NZ_SPQQ01000003.1"/>
</dbReference>
<evidence type="ECO:0000256" key="6">
    <source>
        <dbReference type="ARBA" id="ARBA00060793"/>
    </source>
</evidence>
<evidence type="ECO:0000256" key="3">
    <source>
        <dbReference type="ARBA" id="ARBA00022643"/>
    </source>
</evidence>
<comment type="similarity">
    <text evidence="6 7">Belongs to the UbiX/PAD1 family.</text>
</comment>
<dbReference type="InterPro" id="IPR004507">
    <property type="entry name" value="UbiX-like"/>
</dbReference>
<dbReference type="GO" id="GO:0016831">
    <property type="term" value="F:carboxy-lyase activity"/>
    <property type="evidence" value="ECO:0007669"/>
    <property type="project" value="TreeGrafter"/>
</dbReference>
<dbReference type="InterPro" id="IPR003382">
    <property type="entry name" value="Flavoprotein"/>
</dbReference>
<dbReference type="Proteomes" id="UP000298460">
    <property type="component" value="Unassembled WGS sequence"/>
</dbReference>
<evidence type="ECO:0000259" key="8">
    <source>
        <dbReference type="Pfam" id="PF02441"/>
    </source>
</evidence>
<evidence type="ECO:0000256" key="2">
    <source>
        <dbReference type="ARBA" id="ARBA00022630"/>
    </source>
</evidence>
<feature type="binding site" evidence="7">
    <location>
        <position position="168"/>
    </location>
    <ligand>
        <name>dimethylallyl phosphate</name>
        <dbReference type="ChEBI" id="CHEBI:88052"/>
    </ligand>
</feature>
<keyword evidence="4 7" id="KW-0808">Transferase</keyword>
<evidence type="ECO:0000256" key="7">
    <source>
        <dbReference type="HAMAP-Rule" id="MF_01984"/>
    </source>
</evidence>
<sequence length="192" mass="21282">MRIIVGITGASGVILGVNLLKALSEHPECETHLIITEGARRTFQYEIDLKLEDVVSLADYYYDINNLAATISSGSFKTDGMVIIPCSMKTLSGVVTGYTDNLLLRAADVCLKERRRVILVPRELPLNSIHLKNLSAAAEHGCVILPPMLTFYNNPSSIQDMIDHLVGKIMMQFDLEFKGFVPWRGVKEDGQT</sequence>
<feature type="domain" description="Flavoprotein" evidence="8">
    <location>
        <begin position="1"/>
        <end position="171"/>
    </location>
</feature>
<evidence type="ECO:0000313" key="10">
    <source>
        <dbReference type="Proteomes" id="UP000298460"/>
    </source>
</evidence>
<feature type="binding site" evidence="7">
    <location>
        <begin position="87"/>
        <end position="90"/>
    </location>
    <ligand>
        <name>FMN</name>
        <dbReference type="ChEBI" id="CHEBI:58210"/>
    </ligand>
</feature>
<dbReference type="NCBIfam" id="TIGR00421">
    <property type="entry name" value="ubiX_pad"/>
    <property type="match status" value="1"/>
</dbReference>
<accession>A0A4Z0R742</accession>
<dbReference type="EMBL" id="SPQQ01000003">
    <property type="protein sequence ID" value="TGE38374.1"/>
    <property type="molecule type" value="Genomic_DNA"/>
</dbReference>
<feature type="binding site" evidence="7">
    <location>
        <position position="152"/>
    </location>
    <ligand>
        <name>dimethylallyl phosphate</name>
        <dbReference type="ChEBI" id="CHEBI:88052"/>
    </ligand>
</feature>
<dbReference type="Pfam" id="PF02441">
    <property type="entry name" value="Flavoprotein"/>
    <property type="match status" value="1"/>
</dbReference>
<protein>
    <recommendedName>
        <fullName evidence="7">Flavin prenyltransferase UbiX</fullName>
        <ecNumber evidence="7">2.5.1.129</ecNumber>
    </recommendedName>
</protein>
<dbReference type="AlphaFoldDB" id="A0A4Z0R742"/>
<dbReference type="EC" id="2.5.1.129" evidence="7"/>
<feature type="binding site" evidence="7">
    <location>
        <position position="36"/>
    </location>
    <ligand>
        <name>FMN</name>
        <dbReference type="ChEBI" id="CHEBI:58210"/>
    </ligand>
</feature>
<dbReference type="Gene3D" id="3.40.50.1950">
    <property type="entry name" value="Flavin prenyltransferase-like"/>
    <property type="match status" value="1"/>
</dbReference>